<evidence type="ECO:0000313" key="7">
    <source>
        <dbReference type="EMBL" id="ADY13977.1"/>
    </source>
</evidence>
<reference evidence="8" key="1">
    <citation type="submission" date="2011-02" db="EMBL/GenBank/DDBJ databases">
        <title>Complete sequence of Spirochaeta sp. Buddy.</title>
        <authorList>
            <person name="Lucas S."/>
            <person name="Copeland A."/>
            <person name="Lapidus A."/>
            <person name="Cheng J.-F."/>
            <person name="Goodwin L."/>
            <person name="Pitluck S."/>
            <person name="Zeytun A."/>
            <person name="Detter J.C."/>
            <person name="Han C."/>
            <person name="Tapia R."/>
            <person name="Land M."/>
            <person name="Hauser L."/>
            <person name="Kyrpides N."/>
            <person name="Ivanova N."/>
            <person name="Mikhailova N."/>
            <person name="Pagani I."/>
            <person name="Ritalahti K.M."/>
            <person name="Loeffler F.E."/>
            <person name="Woyke T."/>
        </authorList>
    </citation>
    <scope>NUCLEOTIDE SEQUENCE [LARGE SCALE GENOMIC DNA]</scope>
    <source>
        <strain evidence="8">ATCC BAA-1886 / DSM 22777 / Buddy</strain>
    </source>
</reference>
<dbReference type="PROSITE" id="PS00211">
    <property type="entry name" value="ABC_TRANSPORTER_1"/>
    <property type="match status" value="2"/>
</dbReference>
<sequence>MVKLSNVTVAYGDRFILKDADFLIKSGDRIGLVGPNGAGKTTLLRVLASEEHADSGQALIDSGTVIGYFSQNVGEMQGRSALMEVIAGSGSVYEIGLELEALEHRMADTSQVFSDADMDRYGHLQTEFLARDGYDLTQRSEEILTGLGIGPDRFHEPVEHFSGGWKMRIALAKILALNPDVLLMDEPTNHLDLESIIYLESWLSSFKGDVVMTSHDRQFMTRICFRTVEVANGQVTSYSGDYDFYIREREIRRQQLIATFNRQQARFAKDEEFIAKFAARASHASLVQSRIKALEKIERITLPPESKIMQVQFTPCTRSGDQVVVMKDLTKRWPMAQGGQHTVFENISATVMRGNKIALTGINGAGKSTLLKVIVGLTQPTSGEASLGASVNLGYFSQYSSDVLDPNKTIFEEVSERVPMSTIPIIRSMLGSFLFSGDDVDKKIGNLSGGEKSRVMLACMLALPVNFLVLDEPTNHLDIQSREVLLDALSRFEGTLMIVSHDRYFLKHLANRVFELDKAVLNIYEGDYAYYLHKSGRE</sequence>
<comment type="similarity">
    <text evidence="5">Belongs to the ABC transporter superfamily. ABCF family. Uup subfamily.</text>
</comment>
<dbReference type="eggNOG" id="COG0488">
    <property type="taxonomic scope" value="Bacteria"/>
</dbReference>
<evidence type="ECO:0000256" key="5">
    <source>
        <dbReference type="ARBA" id="ARBA00061478"/>
    </source>
</evidence>
<dbReference type="CDD" id="cd03221">
    <property type="entry name" value="ABCF_EF-3"/>
    <property type="match status" value="2"/>
</dbReference>
<feature type="domain" description="ABC transporter" evidence="6">
    <location>
        <begin position="324"/>
        <end position="536"/>
    </location>
</feature>
<dbReference type="Pfam" id="PF00005">
    <property type="entry name" value="ABC_tran"/>
    <property type="match status" value="2"/>
</dbReference>
<evidence type="ECO:0000259" key="6">
    <source>
        <dbReference type="PROSITE" id="PS50893"/>
    </source>
</evidence>
<organism evidence="7 8">
    <name type="scientific">Sphaerochaeta globosa (strain ATCC BAA-1886 / DSM 22777 / Buddy)</name>
    <name type="common">Spirochaeta sp. (strain Buddy)</name>
    <dbReference type="NCBI Taxonomy" id="158189"/>
    <lineage>
        <taxon>Bacteria</taxon>
        <taxon>Pseudomonadati</taxon>
        <taxon>Spirochaetota</taxon>
        <taxon>Spirochaetia</taxon>
        <taxon>Spirochaetales</taxon>
        <taxon>Sphaerochaetaceae</taxon>
        <taxon>Sphaerochaeta</taxon>
    </lineage>
</organism>
<evidence type="ECO:0000313" key="8">
    <source>
        <dbReference type="Proteomes" id="UP000008466"/>
    </source>
</evidence>
<dbReference type="GO" id="GO:0003676">
    <property type="term" value="F:nucleic acid binding"/>
    <property type="evidence" value="ECO:0007669"/>
    <property type="project" value="UniProtKB-ARBA"/>
</dbReference>
<dbReference type="InterPro" id="IPR051309">
    <property type="entry name" value="ABCF_ATPase"/>
</dbReference>
<name>F0RSS7_SPHGB</name>
<gene>
    <name evidence="7" type="ordered locus">SpiBuddy_2158</name>
</gene>
<dbReference type="InterPro" id="IPR032781">
    <property type="entry name" value="ABC_tran_Xtn"/>
</dbReference>
<keyword evidence="2" id="KW-0547">Nucleotide-binding</keyword>
<evidence type="ECO:0000256" key="3">
    <source>
        <dbReference type="ARBA" id="ARBA00022840"/>
    </source>
</evidence>
<dbReference type="InterPro" id="IPR003593">
    <property type="entry name" value="AAA+_ATPase"/>
</dbReference>
<dbReference type="PROSITE" id="PS50893">
    <property type="entry name" value="ABC_TRANSPORTER_2"/>
    <property type="match status" value="2"/>
</dbReference>
<evidence type="ECO:0000256" key="4">
    <source>
        <dbReference type="ARBA" id="ARBA00049360"/>
    </source>
</evidence>
<evidence type="ECO:0000256" key="2">
    <source>
        <dbReference type="ARBA" id="ARBA00022741"/>
    </source>
</evidence>
<dbReference type="PANTHER" id="PTHR42855:SF2">
    <property type="entry name" value="DRUG RESISTANCE ABC TRANSPORTER,ATP-BINDING PROTEIN"/>
    <property type="match status" value="1"/>
</dbReference>
<dbReference type="InterPro" id="IPR027417">
    <property type="entry name" value="P-loop_NTPase"/>
</dbReference>
<dbReference type="GO" id="GO:0005524">
    <property type="term" value="F:ATP binding"/>
    <property type="evidence" value="ECO:0007669"/>
    <property type="project" value="UniProtKB-KW"/>
</dbReference>
<dbReference type="RefSeq" id="WP_013607826.1">
    <property type="nucleotide sequence ID" value="NC_015152.1"/>
</dbReference>
<dbReference type="FunFam" id="3.40.50.300:FF:000309">
    <property type="entry name" value="ABC transporter ATP-binding protein"/>
    <property type="match status" value="1"/>
</dbReference>
<dbReference type="FunFam" id="3.40.50.300:FF:000011">
    <property type="entry name" value="Putative ABC transporter ATP-binding component"/>
    <property type="match status" value="1"/>
</dbReference>
<dbReference type="EMBL" id="CP002541">
    <property type="protein sequence ID" value="ADY13977.1"/>
    <property type="molecule type" value="Genomic_DNA"/>
</dbReference>
<dbReference type="InterPro" id="IPR003439">
    <property type="entry name" value="ABC_transporter-like_ATP-bd"/>
</dbReference>
<dbReference type="HOGENOM" id="CLU_000604_36_0_12"/>
<dbReference type="PANTHER" id="PTHR42855">
    <property type="entry name" value="ABC TRANSPORTER ATP-BINDING SUBUNIT"/>
    <property type="match status" value="1"/>
</dbReference>
<dbReference type="STRING" id="158189.SpiBuddy_2158"/>
<accession>F0RSS7</accession>
<dbReference type="InterPro" id="IPR017871">
    <property type="entry name" value="ABC_transporter-like_CS"/>
</dbReference>
<dbReference type="KEGG" id="sbu:SpiBuddy_2158"/>
<feature type="domain" description="ABC transporter" evidence="6">
    <location>
        <begin position="2"/>
        <end position="257"/>
    </location>
</feature>
<dbReference type="Gene3D" id="3.40.50.300">
    <property type="entry name" value="P-loop containing nucleotide triphosphate hydrolases"/>
    <property type="match status" value="2"/>
</dbReference>
<dbReference type="OrthoDB" id="9760950at2"/>
<dbReference type="SMART" id="SM00382">
    <property type="entry name" value="AAA"/>
    <property type="match status" value="2"/>
</dbReference>
<comment type="catalytic activity">
    <reaction evidence="4">
        <text>ATP + H2O = ADP + phosphate + H(+)</text>
        <dbReference type="Rhea" id="RHEA:13065"/>
        <dbReference type="ChEBI" id="CHEBI:15377"/>
        <dbReference type="ChEBI" id="CHEBI:15378"/>
        <dbReference type="ChEBI" id="CHEBI:30616"/>
        <dbReference type="ChEBI" id="CHEBI:43474"/>
        <dbReference type="ChEBI" id="CHEBI:456216"/>
    </reaction>
</comment>
<dbReference type="Proteomes" id="UP000008466">
    <property type="component" value="Chromosome"/>
</dbReference>
<evidence type="ECO:0000256" key="1">
    <source>
        <dbReference type="ARBA" id="ARBA00022737"/>
    </source>
</evidence>
<keyword evidence="3" id="KW-0067">ATP-binding</keyword>
<proteinExistence type="inferred from homology"/>
<keyword evidence="8" id="KW-1185">Reference proteome</keyword>
<dbReference type="AlphaFoldDB" id="F0RSS7"/>
<keyword evidence="1" id="KW-0677">Repeat</keyword>
<protein>
    <submittedName>
        <fullName evidence="7">ABC transporter related protein</fullName>
    </submittedName>
</protein>
<dbReference type="GO" id="GO:0016887">
    <property type="term" value="F:ATP hydrolysis activity"/>
    <property type="evidence" value="ECO:0007669"/>
    <property type="project" value="InterPro"/>
</dbReference>
<dbReference type="SUPFAM" id="SSF52540">
    <property type="entry name" value="P-loop containing nucleoside triphosphate hydrolases"/>
    <property type="match status" value="2"/>
</dbReference>
<dbReference type="Pfam" id="PF12848">
    <property type="entry name" value="ABC_tran_Xtn"/>
    <property type="match status" value="1"/>
</dbReference>